<dbReference type="Pfam" id="PF02518">
    <property type="entry name" value="HATPase_c"/>
    <property type="match status" value="1"/>
</dbReference>
<accession>A0A1E5GMI9</accession>
<evidence type="ECO:0000256" key="8">
    <source>
        <dbReference type="ARBA" id="ARBA00023012"/>
    </source>
</evidence>
<evidence type="ECO:0000256" key="1">
    <source>
        <dbReference type="ARBA" id="ARBA00000085"/>
    </source>
</evidence>
<dbReference type="GO" id="GO:0004673">
    <property type="term" value="F:protein histidine kinase activity"/>
    <property type="evidence" value="ECO:0007669"/>
    <property type="project" value="UniProtKB-EC"/>
</dbReference>
<dbReference type="RefSeq" id="WP_069644936.1">
    <property type="nucleotide sequence ID" value="NZ_MIJZ01000001.1"/>
</dbReference>
<dbReference type="InterPro" id="IPR011495">
    <property type="entry name" value="Sig_transdc_His_kin_sub2_dim/P"/>
</dbReference>
<dbReference type="PROSITE" id="PS50109">
    <property type="entry name" value="HIS_KIN"/>
    <property type="match status" value="1"/>
</dbReference>
<dbReference type="InterPro" id="IPR038424">
    <property type="entry name" value="H_kinase_PdtaS_GAF_sf"/>
</dbReference>
<keyword evidence="5" id="KW-0547">Nucleotide-binding</keyword>
<dbReference type="InterPro" id="IPR003594">
    <property type="entry name" value="HATPase_dom"/>
</dbReference>
<dbReference type="Pfam" id="PF07568">
    <property type="entry name" value="HisKA_2"/>
    <property type="match status" value="1"/>
</dbReference>
<dbReference type="Gene3D" id="3.30.565.10">
    <property type="entry name" value="Histidine kinase-like ATPase, C-terminal domain"/>
    <property type="match status" value="1"/>
</dbReference>
<evidence type="ECO:0000256" key="5">
    <source>
        <dbReference type="ARBA" id="ARBA00022741"/>
    </source>
</evidence>
<keyword evidence="6" id="KW-0418">Kinase</keyword>
<evidence type="ECO:0000256" key="6">
    <source>
        <dbReference type="ARBA" id="ARBA00022777"/>
    </source>
</evidence>
<evidence type="ECO:0000259" key="9">
    <source>
        <dbReference type="PROSITE" id="PS50109"/>
    </source>
</evidence>
<evidence type="ECO:0000256" key="2">
    <source>
        <dbReference type="ARBA" id="ARBA00012438"/>
    </source>
</evidence>
<dbReference type="SUPFAM" id="SSF55874">
    <property type="entry name" value="ATPase domain of HSP90 chaperone/DNA topoisomerase II/histidine kinase"/>
    <property type="match status" value="1"/>
</dbReference>
<keyword evidence="4" id="KW-0808">Transferase</keyword>
<dbReference type="GO" id="GO:0005524">
    <property type="term" value="F:ATP binding"/>
    <property type="evidence" value="ECO:0007669"/>
    <property type="project" value="UniProtKB-KW"/>
</dbReference>
<dbReference type="AlphaFoldDB" id="A0A1E5GMI9"/>
<evidence type="ECO:0000256" key="7">
    <source>
        <dbReference type="ARBA" id="ARBA00022840"/>
    </source>
</evidence>
<gene>
    <name evidence="10" type="ORF">BCR21_02505</name>
</gene>
<name>A0A1E5GMI9_9ENTE</name>
<dbReference type="InterPro" id="IPR005467">
    <property type="entry name" value="His_kinase_dom"/>
</dbReference>
<dbReference type="GO" id="GO:0000160">
    <property type="term" value="P:phosphorelay signal transduction system"/>
    <property type="evidence" value="ECO:0007669"/>
    <property type="project" value="UniProtKB-KW"/>
</dbReference>
<keyword evidence="11" id="KW-1185">Reference proteome</keyword>
<dbReference type="Pfam" id="PF12282">
    <property type="entry name" value="GAF_PdtaS"/>
    <property type="match status" value="1"/>
</dbReference>
<evidence type="ECO:0000256" key="3">
    <source>
        <dbReference type="ARBA" id="ARBA00022553"/>
    </source>
</evidence>
<dbReference type="Gene3D" id="3.30.450.280">
    <property type="entry name" value="GAF domain"/>
    <property type="match status" value="1"/>
</dbReference>
<keyword evidence="7" id="KW-0067">ATP-binding</keyword>
<dbReference type="EMBL" id="MIJZ01000001">
    <property type="protein sequence ID" value="OEG13881.1"/>
    <property type="molecule type" value="Genomic_DNA"/>
</dbReference>
<dbReference type="Gene3D" id="3.30.450.20">
    <property type="entry name" value="PAS domain"/>
    <property type="match status" value="1"/>
</dbReference>
<proteinExistence type="predicted"/>
<sequence length="472" mass="54466">MTDFKRKIDELCGKYTDLTVEDIEELISQAEKILLRHLYPDNDVFIDVMNELTGDAIVVFQRPPLSKNSLYSKDIVGQKAKRKNEAAVYRTFETSLNTVGLLARSQENVMVRQRVYPIRNQRKNIGVVIVEDSVDEKMKQFLVEQSEAESYKNSPISITSKEFVTDNIDEGILIFNRKGYLVQMNRAAESYYHGFGYLDDILGMHYDNLSLDMSTFEQLNYLRSRNDKLGSMEKEIKFGNLYFEMKYIFDESEGTVIVIIHDVTEVRKKEAEISDKAVVIKEIHHRVKNNLQSVVSILRIQARRCSTDEAKKVLTESVYRIMAIARTHELLSKQLEDNISLKSVLDSVIENMHHCYEELYHITMKAEIDDQLILGSDIVVTIALVVNELIQNCYDHAFIGQSHGTINVTVYAKDGYVYISIEDDGIGYKKEDTEQNNLGLQIVTSYVKEKLRGKLEVRSDQRGTKTFFYFKK</sequence>
<evidence type="ECO:0000313" key="11">
    <source>
        <dbReference type="Proteomes" id="UP000094068"/>
    </source>
</evidence>
<feature type="domain" description="Histidine kinase" evidence="9">
    <location>
        <begin position="282"/>
        <end position="472"/>
    </location>
</feature>
<evidence type="ECO:0000313" key="10">
    <source>
        <dbReference type="EMBL" id="OEG13881.1"/>
    </source>
</evidence>
<dbReference type="PANTHER" id="PTHR41523">
    <property type="entry name" value="TWO-COMPONENT SYSTEM SENSOR PROTEIN"/>
    <property type="match status" value="1"/>
</dbReference>
<comment type="caution">
    <text evidence="10">The sequence shown here is derived from an EMBL/GenBank/DDBJ whole genome shotgun (WGS) entry which is preliminary data.</text>
</comment>
<dbReference type="EC" id="2.7.13.3" evidence="2"/>
<reference evidence="11" key="1">
    <citation type="submission" date="2016-09" db="EMBL/GenBank/DDBJ databases">
        <authorList>
            <person name="Gulvik C.A."/>
        </authorList>
    </citation>
    <scope>NUCLEOTIDE SEQUENCE [LARGE SCALE GENOMIC DNA]</scope>
    <source>
        <strain evidence="11">DSM 23328</strain>
    </source>
</reference>
<keyword evidence="3" id="KW-0597">Phosphoprotein</keyword>
<dbReference type="InterPro" id="IPR022066">
    <property type="entry name" value="PdtaS_GAF"/>
</dbReference>
<dbReference type="OrthoDB" id="9767435at2"/>
<comment type="catalytic activity">
    <reaction evidence="1">
        <text>ATP + protein L-histidine = ADP + protein N-phospho-L-histidine.</text>
        <dbReference type="EC" id="2.7.13.3"/>
    </reaction>
</comment>
<keyword evidence="8" id="KW-0902">Two-component regulatory system</keyword>
<protein>
    <recommendedName>
        <fullName evidence="2">histidine kinase</fullName>
        <ecNumber evidence="2">2.7.13.3</ecNumber>
    </recommendedName>
</protein>
<organism evidence="10 11">
    <name type="scientific">Enterococcus ureasiticus</name>
    <dbReference type="NCBI Taxonomy" id="903984"/>
    <lineage>
        <taxon>Bacteria</taxon>
        <taxon>Bacillati</taxon>
        <taxon>Bacillota</taxon>
        <taxon>Bacilli</taxon>
        <taxon>Lactobacillales</taxon>
        <taxon>Enterococcaceae</taxon>
        <taxon>Enterococcus</taxon>
    </lineage>
</organism>
<dbReference type="Proteomes" id="UP000094068">
    <property type="component" value="Unassembled WGS sequence"/>
</dbReference>
<dbReference type="PANTHER" id="PTHR41523:SF8">
    <property type="entry name" value="ETHYLENE RESPONSE SENSOR PROTEIN"/>
    <property type="match status" value="1"/>
</dbReference>
<dbReference type="InterPro" id="IPR036890">
    <property type="entry name" value="HATPase_C_sf"/>
</dbReference>
<evidence type="ECO:0000256" key="4">
    <source>
        <dbReference type="ARBA" id="ARBA00022679"/>
    </source>
</evidence>
<dbReference type="STRING" id="903984.BCR21_02505"/>